<dbReference type="OrthoDB" id="849313at2"/>
<protein>
    <submittedName>
        <fullName evidence="2">Polyphosphate glucokinase</fullName>
    </submittedName>
</protein>
<evidence type="ECO:0000256" key="1">
    <source>
        <dbReference type="ARBA" id="ARBA00006479"/>
    </source>
</evidence>
<comment type="similarity">
    <text evidence="1">Belongs to the ROK (NagC/XylR) family.</text>
</comment>
<dbReference type="InterPro" id="IPR000600">
    <property type="entry name" value="ROK"/>
</dbReference>
<dbReference type="PANTHER" id="PTHR18964">
    <property type="entry name" value="ROK (REPRESSOR, ORF, KINASE) FAMILY"/>
    <property type="match status" value="1"/>
</dbReference>
<sequence length="238" mass="25022">MNVLGIDIGGSGIKGAPVDTKAGELVEERLRIPTPEPSGPDEVAAVVAEIVKHFHWNGPVGVTFPGVVMDGVIRSAANVAHSWVGVDAAALFGGATVLNDADAAGLAEMTFGRGKGERGTVLVLTFGTGIGSALFTDEVLVRNTELGHLELRGKDAEHRASARVREEHDLTWEKWAERVEEYLRHVEMLFSPSLIIIGGGASKKADKFLPHVDIATPVVPAALQNEAGIIGAAHAAHP</sequence>
<dbReference type="SUPFAM" id="SSF53067">
    <property type="entry name" value="Actin-like ATPase domain"/>
    <property type="match status" value="1"/>
</dbReference>
<keyword evidence="2" id="KW-0418">Kinase</keyword>
<gene>
    <name evidence="2" type="ORF">SAMN05444920_102855</name>
</gene>
<organism evidence="2 3">
    <name type="scientific">Nonomuraea solani</name>
    <dbReference type="NCBI Taxonomy" id="1144553"/>
    <lineage>
        <taxon>Bacteria</taxon>
        <taxon>Bacillati</taxon>
        <taxon>Actinomycetota</taxon>
        <taxon>Actinomycetes</taxon>
        <taxon>Streptosporangiales</taxon>
        <taxon>Streptosporangiaceae</taxon>
        <taxon>Nonomuraea</taxon>
    </lineage>
</organism>
<reference evidence="2 3" key="1">
    <citation type="submission" date="2016-10" db="EMBL/GenBank/DDBJ databases">
        <authorList>
            <person name="de Groot N.N."/>
        </authorList>
    </citation>
    <scope>NUCLEOTIDE SEQUENCE [LARGE SCALE GENOMIC DNA]</scope>
    <source>
        <strain evidence="2 3">CGMCC 4.7037</strain>
    </source>
</reference>
<accession>A0A1H5ZTE1</accession>
<evidence type="ECO:0000313" key="2">
    <source>
        <dbReference type="EMBL" id="SEG39420.1"/>
    </source>
</evidence>
<dbReference type="Pfam" id="PF00480">
    <property type="entry name" value="ROK"/>
    <property type="match status" value="1"/>
</dbReference>
<dbReference type="GO" id="GO:0016301">
    <property type="term" value="F:kinase activity"/>
    <property type="evidence" value="ECO:0007669"/>
    <property type="project" value="UniProtKB-KW"/>
</dbReference>
<keyword evidence="2" id="KW-0808">Transferase</keyword>
<dbReference type="Proteomes" id="UP000236732">
    <property type="component" value="Unassembled WGS sequence"/>
</dbReference>
<dbReference type="EMBL" id="FNVT01000002">
    <property type="protein sequence ID" value="SEG39420.1"/>
    <property type="molecule type" value="Genomic_DNA"/>
</dbReference>
<dbReference type="NCBIfam" id="NF045942">
    <property type="entry name" value="PolPhglucPhase"/>
    <property type="match status" value="1"/>
</dbReference>
<dbReference type="CDD" id="cd24058">
    <property type="entry name" value="ASKHA_NBD_ROK_PPGK"/>
    <property type="match status" value="1"/>
</dbReference>
<dbReference type="InterPro" id="IPR043129">
    <property type="entry name" value="ATPase_NBD"/>
</dbReference>
<dbReference type="AlphaFoldDB" id="A0A1H5ZTE1"/>
<proteinExistence type="inferred from homology"/>
<keyword evidence="3" id="KW-1185">Reference proteome</keyword>
<dbReference type="RefSeq" id="WP_103955478.1">
    <property type="nucleotide sequence ID" value="NZ_FNVT01000002.1"/>
</dbReference>
<evidence type="ECO:0000313" key="3">
    <source>
        <dbReference type="Proteomes" id="UP000236732"/>
    </source>
</evidence>
<name>A0A1H5ZTE1_9ACTN</name>
<dbReference type="Gene3D" id="3.30.420.40">
    <property type="match status" value="2"/>
</dbReference>
<dbReference type="PANTHER" id="PTHR18964:SF146">
    <property type="entry name" value="POLYPHOSPHATE GLUCOKINASE"/>
    <property type="match status" value="1"/>
</dbReference>